<protein>
    <submittedName>
        <fullName evidence="1">Uncharacterized protein</fullName>
    </submittedName>
</protein>
<dbReference type="EMBL" id="OQ749652">
    <property type="protein sequence ID" value="WIC39553.1"/>
    <property type="molecule type" value="Genomic_DNA"/>
</dbReference>
<reference evidence="1" key="1">
    <citation type="submission" date="2023-04" db="EMBL/GenBank/DDBJ databases">
        <title>Bacteriophage Phass-1 Discovered in the Human Gut Virome - the Founding Member of the Proposed New Family Phassviridae.</title>
        <authorList>
            <person name="Tikunov A.Y."/>
            <person name="Morozova V.V."/>
            <person name="Chechushkov A.V."/>
            <person name="Tikunova N.V."/>
        </authorList>
    </citation>
    <scope>NUCLEOTIDE SEQUENCE</scope>
</reference>
<evidence type="ECO:0000313" key="2">
    <source>
        <dbReference type="Proteomes" id="UP001237988"/>
    </source>
</evidence>
<dbReference type="Proteomes" id="UP001237988">
    <property type="component" value="Segment"/>
</dbReference>
<organism evidence="1 2">
    <name type="scientific">Phage Phass-1</name>
    <dbReference type="NCBI Taxonomy" id="3043662"/>
    <lineage>
        <taxon>Viruses</taxon>
        <taxon>Duplodnaviria</taxon>
        <taxon>Heunggongvirae</taxon>
        <taxon>Uroviricota</taxon>
        <taxon>Caudoviricetes</taxon>
        <taxon>Caudoviricetes code 15 clade</taxon>
    </lineage>
</organism>
<evidence type="ECO:0000313" key="1">
    <source>
        <dbReference type="EMBL" id="WIC39553.1"/>
    </source>
</evidence>
<sequence length="38" mass="4573">MYGGIRLKAIEQKTRQLHKQAESYKDLYKEAQKYLDID</sequence>
<accession>A0AAF0LZY5</accession>
<name>A0AAF0LZY5_9CAUD</name>
<proteinExistence type="predicted"/>